<keyword evidence="5 7" id="KW-0175">Coiled coil</keyword>
<dbReference type="GO" id="GO:0051301">
    <property type="term" value="P:cell division"/>
    <property type="evidence" value="ECO:0007669"/>
    <property type="project" value="UniProtKB-KW"/>
</dbReference>
<keyword evidence="4" id="KW-0132">Cell division</keyword>
<evidence type="ECO:0000256" key="3">
    <source>
        <dbReference type="ARBA" id="ARBA00022490"/>
    </source>
</evidence>
<dbReference type="AlphaFoldDB" id="A0AA47EJ88"/>
<dbReference type="GO" id="GO:0005737">
    <property type="term" value="C:cytoplasm"/>
    <property type="evidence" value="ECO:0007669"/>
    <property type="project" value="UniProtKB-SubCell"/>
</dbReference>
<dbReference type="InterPro" id="IPR007793">
    <property type="entry name" value="DivIVA_fam"/>
</dbReference>
<evidence type="ECO:0000256" key="5">
    <source>
        <dbReference type="ARBA" id="ARBA00023054"/>
    </source>
</evidence>
<comment type="subcellular location">
    <subcellularLocation>
        <location evidence="1">Cytoplasm</location>
    </subcellularLocation>
</comment>
<evidence type="ECO:0000313" key="9">
    <source>
        <dbReference type="Proteomes" id="UP001164733"/>
    </source>
</evidence>
<evidence type="ECO:0000256" key="4">
    <source>
        <dbReference type="ARBA" id="ARBA00022618"/>
    </source>
</evidence>
<evidence type="ECO:0000256" key="7">
    <source>
        <dbReference type="SAM" id="Coils"/>
    </source>
</evidence>
<organism evidence="8 9">
    <name type="scientific">Clostridium estertheticum</name>
    <dbReference type="NCBI Taxonomy" id="238834"/>
    <lineage>
        <taxon>Bacteria</taxon>
        <taxon>Bacillati</taxon>
        <taxon>Bacillota</taxon>
        <taxon>Clostridia</taxon>
        <taxon>Eubacteriales</taxon>
        <taxon>Clostridiaceae</taxon>
        <taxon>Clostridium</taxon>
    </lineage>
</organism>
<dbReference type="Proteomes" id="UP001164733">
    <property type="component" value="Chromosome"/>
</dbReference>
<evidence type="ECO:0000313" key="8">
    <source>
        <dbReference type="EMBL" id="WAG61186.1"/>
    </source>
</evidence>
<comment type="similarity">
    <text evidence="2">Belongs to the DivIVA family.</text>
</comment>
<accession>A0AA47EJ88</accession>
<keyword evidence="3" id="KW-0963">Cytoplasm</keyword>
<sequence length="204" mass="23811">MRITSMDINNKEFKKVIRGYNSEEVDDFLETVSDEYEMAYKENSTLKEKISFLEEKLDHHVKIEATIQNTLVLAQNAAEQARVSAQKEAELIIRNANDASQRMLNKAHDDVLKVNDEYEKVKQEFAKFRTKFRSFMNCQLEMFEGLENDYLKNYNIGNVTHDDRIDDEAAIDSECSNLTLKNIEEKDFHENGEMEQIKSFFAKG</sequence>
<evidence type="ECO:0000256" key="6">
    <source>
        <dbReference type="ARBA" id="ARBA00023306"/>
    </source>
</evidence>
<dbReference type="Pfam" id="PF05103">
    <property type="entry name" value="DivIVA"/>
    <property type="match status" value="1"/>
</dbReference>
<reference evidence="8" key="1">
    <citation type="submission" date="2021-11" db="EMBL/GenBank/DDBJ databases">
        <title>Clostridia strains as spoilage organisms.</title>
        <authorList>
            <person name="Wambui J."/>
            <person name="Stevens M.J.A."/>
            <person name="Stephan R."/>
        </authorList>
    </citation>
    <scope>NUCLEOTIDE SEQUENCE</scope>
    <source>
        <strain evidence="8">CF009</strain>
    </source>
</reference>
<keyword evidence="6" id="KW-0131">Cell cycle</keyword>
<evidence type="ECO:0000256" key="1">
    <source>
        <dbReference type="ARBA" id="ARBA00004496"/>
    </source>
</evidence>
<dbReference type="RefSeq" id="WP_216122327.1">
    <property type="nucleotide sequence ID" value="NZ_CP086239.1"/>
</dbReference>
<dbReference type="PANTHER" id="PTHR35794">
    <property type="entry name" value="CELL DIVISION PROTEIN DIVIVA"/>
    <property type="match status" value="1"/>
</dbReference>
<dbReference type="NCBIfam" id="TIGR03544">
    <property type="entry name" value="DivI1A_domain"/>
    <property type="match status" value="1"/>
</dbReference>
<proteinExistence type="inferred from homology"/>
<gene>
    <name evidence="8" type="ORF">LL038_02750</name>
</gene>
<dbReference type="PANTHER" id="PTHR35794:SF2">
    <property type="entry name" value="CELL DIVISION PROTEIN DIVIVA"/>
    <property type="match status" value="1"/>
</dbReference>
<dbReference type="EMBL" id="CP086239">
    <property type="protein sequence ID" value="WAG61186.1"/>
    <property type="molecule type" value="Genomic_DNA"/>
</dbReference>
<protein>
    <submittedName>
        <fullName evidence="8">DivIVA domain-containing protein</fullName>
    </submittedName>
</protein>
<evidence type="ECO:0000256" key="2">
    <source>
        <dbReference type="ARBA" id="ARBA00009008"/>
    </source>
</evidence>
<dbReference type="InterPro" id="IPR019933">
    <property type="entry name" value="DivIVA_domain"/>
</dbReference>
<name>A0AA47EJ88_9CLOT</name>
<feature type="coiled-coil region" evidence="7">
    <location>
        <begin position="29"/>
        <end position="56"/>
    </location>
</feature>